<dbReference type="InterPro" id="IPR045584">
    <property type="entry name" value="Pilin-like"/>
</dbReference>
<evidence type="ECO:0000313" key="3">
    <source>
        <dbReference type="Proteomes" id="UP000176609"/>
    </source>
</evidence>
<dbReference type="AlphaFoldDB" id="A0A1F6AS25"/>
<dbReference type="InterPro" id="IPR012902">
    <property type="entry name" value="N_methyl_site"/>
</dbReference>
<dbReference type="EMBL" id="MFJR01000001">
    <property type="protein sequence ID" value="OGG27485.1"/>
    <property type="molecule type" value="Genomic_DNA"/>
</dbReference>
<protein>
    <recommendedName>
        <fullName evidence="4">General secretion pathway GspH domain-containing protein</fullName>
    </recommendedName>
</protein>
<sequence>MKGFTLIELLVVLSFFASFFGLATVRLLSSVQKTTSTATLTTLISDIKSQQIKAMTGDTQGTGLNNNYGIYFGNNQYTLFTGVYSSGNAFNFSIPLGGNLQFINSTIPAGQLIFVKGSGEVSGFVSGQDAVTLTDTQSAEQKTITVNRYGAIKSVN</sequence>
<keyword evidence="1" id="KW-0472">Membrane</keyword>
<dbReference type="NCBIfam" id="TIGR02532">
    <property type="entry name" value="IV_pilin_GFxxxE"/>
    <property type="match status" value="1"/>
</dbReference>
<keyword evidence="1" id="KW-1133">Transmembrane helix</keyword>
<accession>A0A1F6AS25</accession>
<organism evidence="2 3">
    <name type="scientific">Candidatus Gottesmanbacteria bacterium RIFCSPLOWO2_01_FULL_39_12b</name>
    <dbReference type="NCBI Taxonomy" id="1798388"/>
    <lineage>
        <taxon>Bacteria</taxon>
        <taxon>Candidatus Gottesmaniibacteriota</taxon>
    </lineage>
</organism>
<gene>
    <name evidence="2" type="ORF">A2960_04280</name>
</gene>
<proteinExistence type="predicted"/>
<dbReference type="Proteomes" id="UP000176609">
    <property type="component" value="Unassembled WGS sequence"/>
</dbReference>
<evidence type="ECO:0008006" key="4">
    <source>
        <dbReference type="Google" id="ProtNLM"/>
    </source>
</evidence>
<dbReference type="SUPFAM" id="SSF54523">
    <property type="entry name" value="Pili subunits"/>
    <property type="match status" value="1"/>
</dbReference>
<name>A0A1F6AS25_9BACT</name>
<evidence type="ECO:0000256" key="1">
    <source>
        <dbReference type="SAM" id="Phobius"/>
    </source>
</evidence>
<feature type="transmembrane region" description="Helical" evidence="1">
    <location>
        <begin position="6"/>
        <end position="28"/>
    </location>
</feature>
<evidence type="ECO:0000313" key="2">
    <source>
        <dbReference type="EMBL" id="OGG27485.1"/>
    </source>
</evidence>
<comment type="caution">
    <text evidence="2">The sequence shown here is derived from an EMBL/GenBank/DDBJ whole genome shotgun (WGS) entry which is preliminary data.</text>
</comment>
<keyword evidence="1" id="KW-0812">Transmembrane</keyword>
<reference evidence="2 3" key="1">
    <citation type="journal article" date="2016" name="Nat. Commun.">
        <title>Thousands of microbial genomes shed light on interconnected biogeochemical processes in an aquifer system.</title>
        <authorList>
            <person name="Anantharaman K."/>
            <person name="Brown C.T."/>
            <person name="Hug L.A."/>
            <person name="Sharon I."/>
            <person name="Castelle C.J."/>
            <person name="Probst A.J."/>
            <person name="Thomas B.C."/>
            <person name="Singh A."/>
            <person name="Wilkins M.J."/>
            <person name="Karaoz U."/>
            <person name="Brodie E.L."/>
            <person name="Williams K.H."/>
            <person name="Hubbard S.S."/>
            <person name="Banfield J.F."/>
        </authorList>
    </citation>
    <scope>NUCLEOTIDE SEQUENCE [LARGE SCALE GENOMIC DNA]</scope>
</reference>
<dbReference type="PROSITE" id="PS00409">
    <property type="entry name" value="PROKAR_NTER_METHYL"/>
    <property type="match status" value="1"/>
</dbReference>